<sequence>MLILTLCAARTQRLSILLSVCTHIIEKTLTERFREERMNDELMQQLQALTQVDGLDLPGAIEAPEPEEFQPPVIKEVESHPTERVKDLEADYATVRDNAHFQQQLLRMAALKAFENASMSDAPRMMEVFATLMTQMTNNNKQILDIQKQMKDITQQEIASPQGGGGGTVQSINAETAVFVGNARDLLNEVGSRQEYLRNKKEEEIIDVEPEEKVQEKDD</sequence>
<dbReference type="EMBL" id="MN794232">
    <property type="protein sequence ID" value="QHJ74537.1"/>
    <property type="molecule type" value="Genomic_DNA"/>
</dbReference>
<dbReference type="Proteomes" id="UP000464957">
    <property type="component" value="Segment"/>
</dbReference>
<dbReference type="InterPro" id="IPR020342">
    <property type="entry name" value="Phage_T4_Gp16_DNA-pack"/>
</dbReference>
<gene>
    <name evidence="1" type="ORF">VH12019_00237</name>
</gene>
<proteinExistence type="predicted"/>
<evidence type="ECO:0000313" key="2">
    <source>
        <dbReference type="Proteomes" id="UP000464957"/>
    </source>
</evidence>
<dbReference type="Gene3D" id="1.10.287.1060">
    <property type="entry name" value="ESAT-6-like"/>
    <property type="match status" value="1"/>
</dbReference>
<protein>
    <recommendedName>
        <fullName evidence="3">Terminase small subunit</fullName>
    </recommendedName>
</protein>
<organism evidence="1 2">
    <name type="scientific">Vibrio phage VH1_2019</name>
    <dbReference type="NCBI Taxonomy" id="2686307"/>
    <lineage>
        <taxon>Viruses</taxon>
        <taxon>Duplodnaviria</taxon>
        <taxon>Heunggongvirae</taxon>
        <taxon>Uroviricota</taxon>
        <taxon>Caudoviricetes</taxon>
        <taxon>Pantevenvirales</taxon>
        <taxon>Straboviridae</taxon>
        <taxon>Schizotequatrovirus</taxon>
        <taxon>Schizotequatrovirus KVP40</taxon>
    </lineage>
</organism>
<accession>A0A6B9SX33</accession>
<reference evidence="1 2" key="1">
    <citation type="submission" date="2019-12" db="EMBL/GenBank/DDBJ databases">
        <authorList>
            <person name="Harris M."/>
            <person name="Ho T.C."/>
            <person name="Fruchtman H."/>
            <person name="Garin M."/>
            <person name="Kubatin V."/>
            <person name="Lu T."/>
            <person name="Xue L."/>
            <person name="Marr M.T."/>
        </authorList>
    </citation>
    <scope>NUCLEOTIDE SEQUENCE [LARGE SCALE GENOMIC DNA]</scope>
</reference>
<evidence type="ECO:0008006" key="3">
    <source>
        <dbReference type="Google" id="ProtNLM"/>
    </source>
</evidence>
<name>A0A6B9SX33_9CAUD</name>
<evidence type="ECO:0000313" key="1">
    <source>
        <dbReference type="EMBL" id="QHJ74537.1"/>
    </source>
</evidence>
<dbReference type="Pfam" id="PF11053">
    <property type="entry name" value="DNA_Packaging"/>
    <property type="match status" value="1"/>
</dbReference>